<evidence type="ECO:0000256" key="3">
    <source>
        <dbReference type="ARBA" id="ARBA00022691"/>
    </source>
</evidence>
<dbReference type="InterPro" id="IPR036397">
    <property type="entry name" value="RNaseH_sf"/>
</dbReference>
<dbReference type="InterPro" id="IPR036691">
    <property type="entry name" value="Endo/exonu/phosph_ase_sf"/>
</dbReference>
<accession>A0ABP0NUQ1</accession>
<dbReference type="InterPro" id="IPR001525">
    <property type="entry name" value="C5_MeTfrase"/>
</dbReference>
<dbReference type="SUPFAM" id="SSF53335">
    <property type="entry name" value="S-adenosyl-L-methionine-dependent methyltransferases"/>
    <property type="match status" value="1"/>
</dbReference>
<dbReference type="Pfam" id="PF03372">
    <property type="entry name" value="Exo_endo_phos"/>
    <property type="match status" value="1"/>
</dbReference>
<dbReference type="PANTHER" id="PTHR46098:SF1">
    <property type="entry name" value="TRNA (CYTOSINE(38)-C(5))-METHYLTRANSFERASE"/>
    <property type="match status" value="1"/>
</dbReference>
<dbReference type="EMBL" id="CAXAMN010022117">
    <property type="protein sequence ID" value="CAK9066497.1"/>
    <property type="molecule type" value="Genomic_DNA"/>
</dbReference>
<dbReference type="Gene3D" id="3.30.420.10">
    <property type="entry name" value="Ribonuclease H-like superfamily/Ribonuclease H"/>
    <property type="match status" value="1"/>
</dbReference>
<dbReference type="PANTHER" id="PTHR46098">
    <property type="entry name" value="TRNA (CYTOSINE(38)-C(5))-METHYLTRANSFERASE"/>
    <property type="match status" value="1"/>
</dbReference>
<dbReference type="InterPro" id="IPR012337">
    <property type="entry name" value="RNaseH-like_sf"/>
</dbReference>
<dbReference type="SUPFAM" id="SSF56219">
    <property type="entry name" value="DNase I-like"/>
    <property type="match status" value="1"/>
</dbReference>
<dbReference type="Pfam" id="PF00145">
    <property type="entry name" value="DNA_methylase"/>
    <property type="match status" value="1"/>
</dbReference>
<protein>
    <recommendedName>
        <fullName evidence="4">Endonuclease/exonuclease/phosphatase domain-containing protein</fullName>
    </recommendedName>
</protein>
<name>A0ABP0NUQ1_9DINO</name>
<reference evidence="5 6" key="1">
    <citation type="submission" date="2024-02" db="EMBL/GenBank/DDBJ databases">
        <authorList>
            <person name="Chen Y."/>
            <person name="Shah S."/>
            <person name="Dougan E. K."/>
            <person name="Thang M."/>
            <person name="Chan C."/>
        </authorList>
    </citation>
    <scope>NUCLEOTIDE SEQUENCE [LARGE SCALE GENOMIC DNA]</scope>
</reference>
<dbReference type="Gene3D" id="3.40.50.150">
    <property type="entry name" value="Vaccinia Virus protein VP39"/>
    <property type="match status" value="1"/>
</dbReference>
<dbReference type="InterPro" id="IPR005135">
    <property type="entry name" value="Endo/exonuclease/phosphatase"/>
</dbReference>
<proteinExistence type="predicted"/>
<organism evidence="5 6">
    <name type="scientific">Durusdinium trenchii</name>
    <dbReference type="NCBI Taxonomy" id="1381693"/>
    <lineage>
        <taxon>Eukaryota</taxon>
        <taxon>Sar</taxon>
        <taxon>Alveolata</taxon>
        <taxon>Dinophyceae</taxon>
        <taxon>Suessiales</taxon>
        <taxon>Symbiodiniaceae</taxon>
        <taxon>Durusdinium</taxon>
    </lineage>
</organism>
<dbReference type="Proteomes" id="UP001642484">
    <property type="component" value="Unassembled WGS sequence"/>
</dbReference>
<comment type="caution">
    <text evidence="5">The sequence shown here is derived from an EMBL/GenBank/DDBJ whole genome shotgun (WGS) entry which is preliminary data.</text>
</comment>
<sequence>MGAFFAIYWLFRLNLDGKHGFCRGVDDSWRPLTFREGESEKCGVFYGDGEIWKHFQDLMLDAGLLVKEGGATRVDPESTLALLVLTALHDIMKINALLPTVQRADAPYRGYLEAEVIADHDLAIFYIMEQHTHILPSLCQLPGHLQQVVQTVLSGLAFNNGWFVQAEAPPGAVFLGIKAAIMARDRGGRRVSRRDLSLYFVHWLTDLAGAEPTPLFGCNKLTSQLPMPVLKSFMKSVRYIQQLADRTETEVMESYLKDRWKDHRPSMGTLPAGAHALAKARLLCMAQGNAKIVLDAFEKLSPDDQEVLSVEMARTGAENQSFSKGFVPDSVRQELLGPAFLVYYGPAFLQRMGTDSPVRRLEILAEIYRCARKLWPASAEQAGQCVTVRIDAITIQGQWSSSDPELLLVRMCSSKQACLERRPEDAKKNREDNTIFLFDTEPPTFLPGAPELCSQEEMIRRISKEMLTNGRLKFGRPSFRSLDPGAVLVKFTMYHPRLISMDPLTLAVDSSDIFEAVHTTEAFSRNVLELCAGTGAMGFATGFMGTTTVSSLDSNWLASQHLRQCSAKPVFEADLGDLDSVEKLHLELRRTNQSFTALAGFPCQPFSLQGHRLHFQDCRAQTFHKLMDCLFLLQPQAVLLECVPAVQEDDLLQQELSHLASKMGWQIDQTILHLHHQWPMKRSRWYCLLRPVEWSGFPLCPWPEIMPPPKVSEVLPFLGSWDEMVISNLQLRVDELRYYMDKSYGTDKRLLEGHDQCPVVLHAYGSQFDPCPCGCRSAAFNLTTLQQKGLRAFFVVDADTNVPRLLHPTELGALMSMPPQFQIHATGRAALCLLGNAAAPLQVLWTFASLLAGAGQHIDKLAFIHPLEVIEKYGNLVKDSYRLLIPSPMSCPPTRLDIKAEDGSTLSIFAATATTIGNFLQAERITLDWGYTQIVRAGDFLLSSQDDLHHLASQADLQLERQPKRRRTASPQGLLMIGLQCGSSTDAQFFISCVPAGTFLFECMREHGFNYERFVVDDDGRLFGGDTRLWTSGRFTILEENSFPSILMDPAGMQSSHDVPGHSGPGGATCGLGSHIIDQVLHDWIQQCYGSSPQPWCLKALWMDSDFQVTGLPQQVEDNVGEVLAPLAHRHHWALLYGRDSPSGWEWFYLDGIAGYMTAAMTHLAQKLASLLQTEYSGLKHRRLIHQDDNHSCGTILLAHAASILGLTGTFDDAQIQQLHEWLLGHFPFSAHSPGGPEASGLQGELAQILISKGVPANSAFERAGDAITALGSDKLAAAMTAKNPWQALKGVAMQGKKQFKFVLAWELQAHIEKRAKEKHGANLPRERKKEKHAIEIPAVPDPSQLQLHLNHFRDADGNSLPQIAFADVYNDARGIALCTKAEAMPFIQQAKSISALALALLIVEEVPTAERGVAKVGELRFPATYTATDDPVLIRGALLQLGDVSVVRAGPPDPMASSSLAPTMVIKLAIFRDELALDWSDFVNSPVKHLLTMVPALRLCRASPCPDGARCGFYHPPVDETPDQVLQEVWSRRFTLLAGSTCEAAQADLFTAFLRILADAATAVLRVNQTGIYFEPRDEATRSAHPGYAVVWIPQGDADRALHLLRTTPEAMALVRLKSRYGLRVQAKHEQTVHEALRPNAEFVQVRITQIYRLHPLPHGLQRATLAKFLKEIKWCARPLQPSRGSSEGASWNVGASSAPPTPSVHAFGRDILITLVKEHNSGPAPTCLLAASRRTQRHIQAHATGAVKPDTDPWLATDPWSAYHAKIALPATKPDTKHIDEVAQKLQDSVRTEVLKEIQNMPAASGSTSSPIVDQRFSKLEAGLQEVRAQGDQFQKWFTQANQRMTQQEQASNALKSAIDSQQKELGVLRQDVQQTGIQAFGGWQDSWTAQDASVVLHVFTGPHGSRIGEASHPGIWAFSETQLSTFTQLICTKNFRRLARAAGRAPTVLHGAAAPVRPSSSWAGAWCGVSVLSDPPAQRLQLSCPSEEYNCGRLQATRHVLPGLVVTVGNVYCYPRGPTWPNSKQLNNQLLHVLSGEIVFGCSGPRVILGDMNSDCMDQEVFDIWQRLGWQNLQQFAHDHWGWTIQPTSKHSAVSDHIWMSPEFIELARDIGLRDVFPDHASLHVDIEVPALLASCRFWHRPSAIPWDSVDDTWTSVPSEHLFASDNPTADYAAFGAALEASLDGHIIGQPDRRLQSNQRGRCQQVTPHLRPPIARTCAPSRRSEVQLRSDQVGSAVQNWFKQLRRLQSYAHAAKANRQDPTALTARLELWMSIRKARGFRHGFSRWWETYSFRHTGAAPSRVPQAPPNFAIADNMYHVFLEAFRSFEHWHLSQKRRLFALRYDRTLLALHQDLKPAPPERITLFWDDLEYEILDIDPLSSQVMLDKDIALGTSTWSLDGQELHVSGIDQNVCEIAPPEARQIGAQLIQRRFLHKADQIHESLLQFWKARWCAFSDVPADSWERVTRFIQAFVPKLRLTLPPITVAQWKAGLRRFKPHAAKGVDGLGHVDLLHLPDHWHGTLVQWLNRLEDQQLGWPEQMLHGIVLCLAKEAGKLCPGPFSKLHVLCESLGWSLAPPYVTTTFGLTFDVLLVDWSQLSMLLLDAWLQHLAPSLQHRKSMTDLHDLDPFLMYEQGKTLESGDRGLLHALHSGAFIANDMKAKFDVSKSGCPHCGVPDSVTHWLDCPLKAQLRESIPDWPQDIHAWPRAFQQHLLCPRNPWLSEWWLALADLPDDISSFECVEALSPHHLFTDGSCHKGPVSAFNMCSWSVTSATAGKVLSSGWLRGLSQTIPRAEATAVLSALHWLSRVRVQTFLWVDSKHTVDGVHHLLASMSVPTHWSNQDVWLRIRDLLHDLHDCMPIFHWWPSHLTDLSCEDGFHDWVKRWNSAVDVQAGFTNRTLPHSLAELRMKAIGYHENKLKRTAVLFRQWYRKVAFAFLRPAKPGEVITTMVNGKEETRNTAQEGDFVVQANTKWKENYILSHARTSEAYDLSNPMEIPPGRPDASQLTSDGFRCYRSRTRIKALKATDELLRRRRRFGSDTAPSTPRGFCFEIGMAWNGLQPKSDGRWPLEVGKPARHCVSPCLVQVGDWWWQGLFQPFQGSHDDHASINCGRGGLAL</sequence>
<dbReference type="SUPFAM" id="SSF53098">
    <property type="entry name" value="Ribonuclease H-like"/>
    <property type="match status" value="1"/>
</dbReference>
<gene>
    <name evidence="5" type="ORF">CCMP2556_LOCUS32662</name>
</gene>
<evidence type="ECO:0000313" key="6">
    <source>
        <dbReference type="Proteomes" id="UP001642484"/>
    </source>
</evidence>
<evidence type="ECO:0000259" key="4">
    <source>
        <dbReference type="Pfam" id="PF03372"/>
    </source>
</evidence>
<evidence type="ECO:0000313" key="5">
    <source>
        <dbReference type="EMBL" id="CAK9066497.1"/>
    </source>
</evidence>
<keyword evidence="1" id="KW-0489">Methyltransferase</keyword>
<feature type="domain" description="Endonuclease/exonuclease/phosphatase" evidence="4">
    <location>
        <begin position="1950"/>
        <end position="2106"/>
    </location>
</feature>
<dbReference type="Gene3D" id="3.90.120.10">
    <property type="entry name" value="DNA Methylase, subunit A, domain 2"/>
    <property type="match status" value="1"/>
</dbReference>
<dbReference type="InterPro" id="IPR050750">
    <property type="entry name" value="C5-MTase"/>
</dbReference>
<keyword evidence="3" id="KW-0949">S-adenosyl-L-methionine</keyword>
<dbReference type="InterPro" id="IPR029063">
    <property type="entry name" value="SAM-dependent_MTases_sf"/>
</dbReference>
<evidence type="ECO:0000256" key="2">
    <source>
        <dbReference type="ARBA" id="ARBA00022679"/>
    </source>
</evidence>
<keyword evidence="2" id="KW-0808">Transferase</keyword>
<keyword evidence="6" id="KW-1185">Reference proteome</keyword>
<evidence type="ECO:0000256" key="1">
    <source>
        <dbReference type="ARBA" id="ARBA00022603"/>
    </source>
</evidence>